<evidence type="ECO:0000259" key="3">
    <source>
        <dbReference type="Pfam" id="PF17246"/>
    </source>
</evidence>
<dbReference type="Pfam" id="PF17245">
    <property type="entry name" value="CDC24_OB2"/>
    <property type="match status" value="1"/>
</dbReference>
<dbReference type="InterPro" id="IPR012340">
    <property type="entry name" value="NA-bd_OB-fold"/>
</dbReference>
<evidence type="ECO:0000259" key="2">
    <source>
        <dbReference type="Pfam" id="PF17245"/>
    </source>
</evidence>
<evidence type="ECO:0000313" key="5">
    <source>
        <dbReference type="Proteomes" id="UP001177003"/>
    </source>
</evidence>
<feature type="domain" description="Cell division control protein 24 OB" evidence="3">
    <location>
        <begin position="100"/>
        <end position="224"/>
    </location>
</feature>
<keyword evidence="5" id="KW-1185">Reference proteome</keyword>
<dbReference type="Pfam" id="PF17246">
    <property type="entry name" value="CDC24_OB1"/>
    <property type="match status" value="1"/>
</dbReference>
<sequence>MMDNLLTNVQILEPLSPCGHGGSPAVTPGNETKLHICSGGLVGVQKLARKPSLGKFLFQKKSFIKFCGFHRQWLKVTVQNQSGAMEVDQEQNHDVEDDPFLRFVDYSISVLSPVDDEDVVDEESSRPAWSWVAGRIIKTCKAYSSGVTPAILLSELSQAWAENLRGGYSKKKRPECIDQLQKKHKRGKLPNTVTIDSIYEKNFLSLTNVLEVVIVDAFLLPGTNFYMLTLGDFWSSNTIDLYLHRRFYDLADLKNGILRKGREIFLTGCYLRTTSRGSGRLRLLPTEYLLIILDEDEDDDAMLLAAQFCSDSLSSVSVDAGISYSLYARIESIGCLEIQGKFGSLQRKQITLVDNDNFRVKFVLWGDQIMLANLFSVGSWLALDRPFVSTCIEMDSSEEICLEYGSVTQLYMVPFIRHEEQVSVASTQNHYQGSKVLTAVDPSQGPKVSQVTLPCDSRGAIDFSSYPFRLFAGDLRDKMTSISIYGTVTDIKTTNNQESIFLLRIQDPTGEIWAKLHFLKSWSLGKLSIGHTVYIAGLTCSMTKHKSIEVSWHEKEGGSFFVNLSCLPALLNSSCLHKSSALSDLSVSPKTSNTHVCRIWLENIEPCDVNLRYCHSSCGHVVTKKRGSHCSFCGCECDDVIHSFHLKVTIADDTGKVIAWCTDHTATELLQISPDEFYNLPEEEQIMYPSSLEHERFIVALVNSGSADNVSNWEITQALKSD</sequence>
<reference evidence="4" key="1">
    <citation type="submission" date="2023-04" db="EMBL/GenBank/DDBJ databases">
        <authorList>
            <person name="Vijverberg K."/>
            <person name="Xiong W."/>
            <person name="Schranz E."/>
        </authorList>
    </citation>
    <scope>NUCLEOTIDE SEQUENCE</scope>
</reference>
<dbReference type="CDD" id="cd03524">
    <property type="entry name" value="RPA2_OBF_family"/>
    <property type="match status" value="1"/>
</dbReference>
<evidence type="ECO:0000259" key="1">
    <source>
        <dbReference type="Pfam" id="PF17244"/>
    </source>
</evidence>
<dbReference type="InterPro" id="IPR035200">
    <property type="entry name" value="Cdc24_OB2"/>
</dbReference>
<gene>
    <name evidence="4" type="ORF">LSALG_LOCUS31079</name>
</gene>
<accession>A0AA36EDC4</accession>
<organism evidence="4 5">
    <name type="scientific">Lactuca saligna</name>
    <name type="common">Willowleaf lettuce</name>
    <dbReference type="NCBI Taxonomy" id="75948"/>
    <lineage>
        <taxon>Eukaryota</taxon>
        <taxon>Viridiplantae</taxon>
        <taxon>Streptophyta</taxon>
        <taxon>Embryophyta</taxon>
        <taxon>Tracheophyta</taxon>
        <taxon>Spermatophyta</taxon>
        <taxon>Magnoliopsida</taxon>
        <taxon>eudicotyledons</taxon>
        <taxon>Gunneridae</taxon>
        <taxon>Pentapetalae</taxon>
        <taxon>asterids</taxon>
        <taxon>campanulids</taxon>
        <taxon>Asterales</taxon>
        <taxon>Asteraceae</taxon>
        <taxon>Cichorioideae</taxon>
        <taxon>Cichorieae</taxon>
        <taxon>Lactucinae</taxon>
        <taxon>Lactuca</taxon>
    </lineage>
</organism>
<dbReference type="InterPro" id="IPR035203">
    <property type="entry name" value="Cdc24_OB3"/>
</dbReference>
<dbReference type="Proteomes" id="UP001177003">
    <property type="component" value="Chromosome 6"/>
</dbReference>
<dbReference type="PANTHER" id="PTHR36033:SF1">
    <property type="entry name" value="NUCLEIC ACID-BINDING PROTEINS SUPERFAMILY"/>
    <property type="match status" value="1"/>
</dbReference>
<dbReference type="Pfam" id="PF17244">
    <property type="entry name" value="CDC24_OB3"/>
    <property type="match status" value="1"/>
</dbReference>
<dbReference type="SUPFAM" id="SSF50249">
    <property type="entry name" value="Nucleic acid-binding proteins"/>
    <property type="match status" value="1"/>
</dbReference>
<evidence type="ECO:0000313" key="4">
    <source>
        <dbReference type="EMBL" id="CAI9291973.1"/>
    </source>
</evidence>
<proteinExistence type="predicted"/>
<feature type="domain" description="Cell division control protein 24 OB" evidence="1">
    <location>
        <begin position="474"/>
        <end position="692"/>
    </location>
</feature>
<dbReference type="Gene3D" id="2.40.50.140">
    <property type="entry name" value="Nucleic acid-binding proteins"/>
    <property type="match status" value="1"/>
</dbReference>
<dbReference type="InterPro" id="IPR035201">
    <property type="entry name" value="Cdc24_OB1"/>
</dbReference>
<dbReference type="PANTHER" id="PTHR36033">
    <property type="entry name" value="NUCLEIC ACID-BINDING PROTEINS SUPERFAMILY"/>
    <property type="match status" value="1"/>
</dbReference>
<name>A0AA36EDC4_LACSI</name>
<dbReference type="AlphaFoldDB" id="A0AA36EDC4"/>
<protein>
    <submittedName>
        <fullName evidence="4">Uncharacterized protein</fullName>
    </submittedName>
</protein>
<feature type="domain" description="Cell division control protein 24 OB" evidence="2">
    <location>
        <begin position="229"/>
        <end position="356"/>
    </location>
</feature>
<dbReference type="EMBL" id="OX465082">
    <property type="protein sequence ID" value="CAI9291973.1"/>
    <property type="molecule type" value="Genomic_DNA"/>
</dbReference>